<dbReference type="NCBIfam" id="TIGR00619">
    <property type="entry name" value="sbcd"/>
    <property type="match status" value="1"/>
</dbReference>
<dbReference type="CDD" id="cd00840">
    <property type="entry name" value="MPP_Mre11_N"/>
    <property type="match status" value="1"/>
</dbReference>
<keyword evidence="6 7" id="KW-0269">Exonuclease</keyword>
<dbReference type="AlphaFoldDB" id="A0A4R4KAU2"/>
<dbReference type="InterPro" id="IPR004843">
    <property type="entry name" value="Calcineurin-like_PHP"/>
</dbReference>
<name>A0A4R4KAU2_9BACT</name>
<dbReference type="InterPro" id="IPR041796">
    <property type="entry name" value="Mre11_N"/>
</dbReference>
<dbReference type="GO" id="GO:0006310">
    <property type="term" value="P:DNA recombination"/>
    <property type="evidence" value="ECO:0007669"/>
    <property type="project" value="UniProtKB-KW"/>
</dbReference>
<feature type="domain" description="Nuclease SbcCD subunit D C-terminal" evidence="9">
    <location>
        <begin position="275"/>
        <end position="375"/>
    </location>
</feature>
<evidence type="ECO:0000313" key="11">
    <source>
        <dbReference type="Proteomes" id="UP000295706"/>
    </source>
</evidence>
<feature type="domain" description="Calcineurin-like phosphoesterase" evidence="8">
    <location>
        <begin position="1"/>
        <end position="226"/>
    </location>
</feature>
<keyword evidence="7" id="KW-0235">DNA replication</keyword>
<reference evidence="10 11" key="1">
    <citation type="submission" date="2019-02" db="EMBL/GenBank/DDBJ databases">
        <title>Arundinibacter roseus gen. nov., sp. nov., a new member of the family Cytophagaceae.</title>
        <authorList>
            <person name="Szuroczki S."/>
            <person name="Khayer B."/>
            <person name="Sproer C."/>
            <person name="Toumi M."/>
            <person name="Szabo A."/>
            <person name="Felfoldi T."/>
            <person name="Schumann P."/>
            <person name="Toth E."/>
        </authorList>
    </citation>
    <scope>NUCLEOTIDE SEQUENCE [LARGE SCALE GENOMIC DNA]</scope>
    <source>
        <strain evidence="10 11">DMA-k-7a</strain>
    </source>
</reference>
<comment type="similarity">
    <text evidence="1 7">Belongs to the SbcD family.</text>
</comment>
<keyword evidence="11" id="KW-1185">Reference proteome</keyword>
<keyword evidence="7" id="KW-0233">DNA recombination</keyword>
<dbReference type="GO" id="GO:0006260">
    <property type="term" value="P:DNA replication"/>
    <property type="evidence" value="ECO:0007669"/>
    <property type="project" value="UniProtKB-KW"/>
</dbReference>
<evidence type="ECO:0000256" key="2">
    <source>
        <dbReference type="ARBA" id="ARBA00011322"/>
    </source>
</evidence>
<dbReference type="InterPro" id="IPR026843">
    <property type="entry name" value="SbcD_C"/>
</dbReference>
<keyword evidence="7" id="KW-0255">Endonuclease</keyword>
<dbReference type="GO" id="GO:0008408">
    <property type="term" value="F:3'-5' exonuclease activity"/>
    <property type="evidence" value="ECO:0007669"/>
    <property type="project" value="InterPro"/>
</dbReference>
<comment type="caution">
    <text evidence="10">The sequence shown here is derived from an EMBL/GenBank/DDBJ whole genome shotgun (WGS) entry which is preliminary data.</text>
</comment>
<dbReference type="InterPro" id="IPR029052">
    <property type="entry name" value="Metallo-depent_PP-like"/>
</dbReference>
<dbReference type="Proteomes" id="UP000295706">
    <property type="component" value="Unassembled WGS sequence"/>
</dbReference>
<comment type="function">
    <text evidence="7">SbcCD cleaves DNA hairpin structures. These structures can inhibit DNA replication and are intermediates in certain DNA recombination reactions. The complex acts as a 3'-&gt;5' double strand exonuclease that can open hairpins. It also has a 5' single-strand endonuclease activity.</text>
</comment>
<evidence type="ECO:0000256" key="3">
    <source>
        <dbReference type="ARBA" id="ARBA00013365"/>
    </source>
</evidence>
<keyword evidence="5 7" id="KW-0378">Hydrolase</keyword>
<proteinExistence type="inferred from homology"/>
<evidence type="ECO:0000256" key="4">
    <source>
        <dbReference type="ARBA" id="ARBA00022722"/>
    </source>
</evidence>
<evidence type="ECO:0000259" key="9">
    <source>
        <dbReference type="Pfam" id="PF12320"/>
    </source>
</evidence>
<evidence type="ECO:0000256" key="6">
    <source>
        <dbReference type="ARBA" id="ARBA00022839"/>
    </source>
</evidence>
<evidence type="ECO:0000313" key="10">
    <source>
        <dbReference type="EMBL" id="TDB63756.1"/>
    </source>
</evidence>
<organism evidence="10 11">
    <name type="scientific">Arundinibacter roseus</name>
    <dbReference type="NCBI Taxonomy" id="2070510"/>
    <lineage>
        <taxon>Bacteria</taxon>
        <taxon>Pseudomonadati</taxon>
        <taxon>Bacteroidota</taxon>
        <taxon>Cytophagia</taxon>
        <taxon>Cytophagales</taxon>
        <taxon>Spirosomataceae</taxon>
        <taxon>Arundinibacter</taxon>
    </lineage>
</organism>
<dbReference type="Pfam" id="PF12320">
    <property type="entry name" value="SbcD_C"/>
    <property type="match status" value="1"/>
</dbReference>
<gene>
    <name evidence="7 10" type="primary">sbcD</name>
    <name evidence="10" type="ORF">EZE20_15805</name>
</gene>
<accession>A0A4R4KAU2</accession>
<evidence type="ECO:0000256" key="5">
    <source>
        <dbReference type="ARBA" id="ARBA00022801"/>
    </source>
</evidence>
<dbReference type="InterPro" id="IPR050535">
    <property type="entry name" value="DNA_Repair-Maintenance_Comp"/>
</dbReference>
<dbReference type="SUPFAM" id="SSF56300">
    <property type="entry name" value="Metallo-dependent phosphatases"/>
    <property type="match status" value="1"/>
</dbReference>
<dbReference type="EMBL" id="SMJU01000009">
    <property type="protein sequence ID" value="TDB63756.1"/>
    <property type="molecule type" value="Genomic_DNA"/>
</dbReference>
<keyword evidence="4 7" id="KW-0540">Nuclease</keyword>
<dbReference type="PANTHER" id="PTHR30337">
    <property type="entry name" value="COMPONENT OF ATP-DEPENDENT DSDNA EXONUCLEASE"/>
    <property type="match status" value="1"/>
</dbReference>
<protein>
    <recommendedName>
        <fullName evidence="3 7">Nuclease SbcCD subunit D</fullName>
    </recommendedName>
</protein>
<dbReference type="OrthoDB" id="9773856at2"/>
<evidence type="ECO:0000256" key="7">
    <source>
        <dbReference type="RuleBase" id="RU363069"/>
    </source>
</evidence>
<dbReference type="GO" id="GO:0004519">
    <property type="term" value="F:endonuclease activity"/>
    <property type="evidence" value="ECO:0007669"/>
    <property type="project" value="UniProtKB-KW"/>
</dbReference>
<dbReference type="Gene3D" id="3.60.21.10">
    <property type="match status" value="1"/>
</dbReference>
<comment type="subunit">
    <text evidence="2 7">Heterodimer of SbcC and SbcD.</text>
</comment>
<dbReference type="InterPro" id="IPR004593">
    <property type="entry name" value="SbcD"/>
</dbReference>
<dbReference type="RefSeq" id="WP_132119376.1">
    <property type="nucleotide sequence ID" value="NZ_SMJU01000009.1"/>
</dbReference>
<evidence type="ECO:0000259" key="8">
    <source>
        <dbReference type="Pfam" id="PF00149"/>
    </source>
</evidence>
<sequence>MKILHTADWHIGKQLHKYSLDADHQLFLDWLGDLIEERKITLLLVSGDIFDTAFPSSASLSLYYRFLQRLTGCHCKVVITGGNHDSPGVLNAPRDLLRHLDIRVVGCATEACEDSLLLFDDLNLAVAAVPFLRDADLRRSVSGQTYDDRAESIRQGIRSHYEQFTNLHQQLYRDHTLIGMGHLYVNGVTVSDSEREIHSIGGLAAFGCEHFPEGFDYMALGHIHKPQKLSDTVRYSGSPIALSFSERNDPKYVLELTLEDGKIAQVESLPVPTSRELRSFTGTIDEVWATLQAFESTTRLETLVELHVVEPTFDPQKSVQFDMLLREFEKASFKIIKPRLTFENRLKDADELYAVGTDIEDLNPRDVFMRRLESETLDEDTRQLLLEAFEELVQEVHLDHPNP</sequence>
<dbReference type="PANTHER" id="PTHR30337:SF0">
    <property type="entry name" value="NUCLEASE SBCCD SUBUNIT D"/>
    <property type="match status" value="1"/>
</dbReference>
<evidence type="ECO:0000256" key="1">
    <source>
        <dbReference type="ARBA" id="ARBA00010555"/>
    </source>
</evidence>
<dbReference type="Pfam" id="PF00149">
    <property type="entry name" value="Metallophos"/>
    <property type="match status" value="1"/>
</dbReference>